<reference evidence="1" key="1">
    <citation type="journal article" date="2023" name="IMA Fungus">
        <title>Comparative genomic study of the Penicillium genus elucidates a diverse pangenome and 15 lateral gene transfer events.</title>
        <authorList>
            <person name="Petersen C."/>
            <person name="Sorensen T."/>
            <person name="Nielsen M.R."/>
            <person name="Sondergaard T.E."/>
            <person name="Sorensen J.L."/>
            <person name="Fitzpatrick D.A."/>
            <person name="Frisvad J.C."/>
            <person name="Nielsen K.L."/>
        </authorList>
    </citation>
    <scope>NUCLEOTIDE SEQUENCE</scope>
    <source>
        <strain evidence="1">IBT 12815</strain>
    </source>
</reference>
<dbReference type="Proteomes" id="UP001213799">
    <property type="component" value="Unassembled WGS sequence"/>
</dbReference>
<organism evidence="1 2">
    <name type="scientific">Penicillium hordei</name>
    <dbReference type="NCBI Taxonomy" id="40994"/>
    <lineage>
        <taxon>Eukaryota</taxon>
        <taxon>Fungi</taxon>
        <taxon>Dikarya</taxon>
        <taxon>Ascomycota</taxon>
        <taxon>Pezizomycotina</taxon>
        <taxon>Eurotiomycetes</taxon>
        <taxon>Eurotiomycetidae</taxon>
        <taxon>Eurotiales</taxon>
        <taxon>Aspergillaceae</taxon>
        <taxon>Penicillium</taxon>
    </lineage>
</organism>
<reference evidence="1" key="2">
    <citation type="submission" date="2023-01" db="EMBL/GenBank/DDBJ databases">
        <authorList>
            <person name="Petersen C."/>
        </authorList>
    </citation>
    <scope>NUCLEOTIDE SEQUENCE</scope>
    <source>
        <strain evidence="1">IBT 12815</strain>
    </source>
</reference>
<dbReference type="AlphaFoldDB" id="A0AAD6DSM0"/>
<comment type="caution">
    <text evidence="1">The sequence shown here is derived from an EMBL/GenBank/DDBJ whole genome shotgun (WGS) entry which is preliminary data.</text>
</comment>
<proteinExistence type="predicted"/>
<sequence>MTPTDLPLAAPIRVNFAFGSINPLTCQVVTIDSATPASPFKDTINVKSIKEDISVYVNTGG</sequence>
<accession>A0AAD6DSM0</accession>
<gene>
    <name evidence="1" type="ORF">N7537_009363</name>
</gene>
<dbReference type="EMBL" id="JAQJAE010000005">
    <property type="protein sequence ID" value="KAJ5592459.1"/>
    <property type="molecule type" value="Genomic_DNA"/>
</dbReference>
<protein>
    <submittedName>
        <fullName evidence="1">Uncharacterized protein</fullName>
    </submittedName>
</protein>
<dbReference type="RefSeq" id="XP_056749085.1">
    <property type="nucleotide sequence ID" value="XM_056900417.1"/>
</dbReference>
<evidence type="ECO:0000313" key="2">
    <source>
        <dbReference type="Proteomes" id="UP001213799"/>
    </source>
</evidence>
<name>A0AAD6DSM0_9EURO</name>
<keyword evidence="2" id="KW-1185">Reference proteome</keyword>
<dbReference type="GeneID" id="81590659"/>
<evidence type="ECO:0000313" key="1">
    <source>
        <dbReference type="EMBL" id="KAJ5592459.1"/>
    </source>
</evidence>